<reference evidence="1 2" key="1">
    <citation type="journal article" date="2021" name="bioRxiv">
        <title>Unique metabolic strategies in Hadean analogues reveal hints for primordial physiology.</title>
        <authorList>
            <person name="Nobu M.K."/>
            <person name="Nakai R."/>
            <person name="Tamazawa S."/>
            <person name="Mori H."/>
            <person name="Toyoda A."/>
            <person name="Ijiri A."/>
            <person name="Suzuki S."/>
            <person name="Kurokawa K."/>
            <person name="Kamagata Y."/>
            <person name="Tamaki H."/>
        </authorList>
    </citation>
    <scope>NUCLEOTIDE SEQUENCE [LARGE SCALE GENOMIC DNA]</scope>
    <source>
        <strain evidence="1">BS525</strain>
    </source>
</reference>
<protein>
    <submittedName>
        <fullName evidence="1">Uncharacterized protein</fullName>
    </submittedName>
</protein>
<evidence type="ECO:0000313" key="1">
    <source>
        <dbReference type="EMBL" id="MBT9145979.1"/>
    </source>
</evidence>
<accession>A0A9E2F1Y8</accession>
<sequence length="264" mass="28525">MGAFKSLDPGTQKRLLEVTGVNKIKTTIDSIDKMITNGDYKSVKGIANMIKGISNCEFPIKILDLAGLIALATNLIKEASKLGIGDGYGAFINCLNNLAATSGITKNLIPYVSKNGDVDLLKAIADGPHRSEVKTYSPSFIKDFTNQFKLPPNIKEIAMVGLLGSAISSFTKIDPEWNKKGSNVDASSLANASDDFKKLIEADRAAKTLDLNTVDYSDMDTSNQLTDIDKLFATIEIANQAKQNNVNLFSTPQQSLQDNFPLVA</sequence>
<gene>
    <name evidence="1" type="ORF">DDT42_01858</name>
</gene>
<name>A0A9E2F1Y8_PSYF1</name>
<dbReference type="EMBL" id="QLTW01000250">
    <property type="protein sequence ID" value="MBT9145979.1"/>
    <property type="molecule type" value="Genomic_DNA"/>
</dbReference>
<proteinExistence type="predicted"/>
<dbReference type="Proteomes" id="UP000811545">
    <property type="component" value="Unassembled WGS sequence"/>
</dbReference>
<dbReference type="AlphaFoldDB" id="A0A9E2F1Y8"/>
<evidence type="ECO:0000313" key="2">
    <source>
        <dbReference type="Proteomes" id="UP000811545"/>
    </source>
</evidence>
<organism evidence="1 2">
    <name type="scientific">Psychracetigena formicireducens</name>
    <dbReference type="NCBI Taxonomy" id="2986056"/>
    <lineage>
        <taxon>Bacteria</taxon>
        <taxon>Bacillati</taxon>
        <taxon>Candidatus Lithacetigenota</taxon>
        <taxon>Candidatus Psychracetigena</taxon>
    </lineage>
</organism>
<comment type="caution">
    <text evidence="1">The sequence shown here is derived from an EMBL/GenBank/DDBJ whole genome shotgun (WGS) entry which is preliminary data.</text>
</comment>